<protein>
    <submittedName>
        <fullName evidence="2">Uncharacterized protein</fullName>
    </submittedName>
</protein>
<sequence length="160" mass="17732">MIPSFGIHQNKLQISVFEHRHRIGLTVTFLFSGERSVVSLFSERTDSMDDCAATTLREERALSSGAGSPPALFGPILFASPAQSPVGYVMRAERARSSSAEGSRARGCLYSVPVSNFGALVWSFVLYPNDLDIEKLYKRKNFTNVYDRLTHPVTKTVLSK</sequence>
<dbReference type="WBParaSite" id="L893_g11082.t1">
    <property type="protein sequence ID" value="L893_g11082.t1"/>
    <property type="gene ID" value="L893_g11082"/>
</dbReference>
<proteinExistence type="predicted"/>
<name>A0A1I7Y031_9BILA</name>
<reference evidence="2" key="1">
    <citation type="submission" date="2016-11" db="UniProtKB">
        <authorList>
            <consortium name="WormBaseParasite"/>
        </authorList>
    </citation>
    <scope>IDENTIFICATION</scope>
</reference>
<organism evidence="1 2">
    <name type="scientific">Steinernema glaseri</name>
    <dbReference type="NCBI Taxonomy" id="37863"/>
    <lineage>
        <taxon>Eukaryota</taxon>
        <taxon>Metazoa</taxon>
        <taxon>Ecdysozoa</taxon>
        <taxon>Nematoda</taxon>
        <taxon>Chromadorea</taxon>
        <taxon>Rhabditida</taxon>
        <taxon>Tylenchina</taxon>
        <taxon>Panagrolaimomorpha</taxon>
        <taxon>Strongyloidoidea</taxon>
        <taxon>Steinernematidae</taxon>
        <taxon>Steinernema</taxon>
    </lineage>
</organism>
<keyword evidence="1" id="KW-1185">Reference proteome</keyword>
<dbReference type="Proteomes" id="UP000095287">
    <property type="component" value="Unplaced"/>
</dbReference>
<accession>A0A1I7Y031</accession>
<evidence type="ECO:0000313" key="2">
    <source>
        <dbReference type="WBParaSite" id="L893_g11082.t1"/>
    </source>
</evidence>
<dbReference type="AlphaFoldDB" id="A0A1I7Y031"/>
<evidence type="ECO:0000313" key="1">
    <source>
        <dbReference type="Proteomes" id="UP000095287"/>
    </source>
</evidence>